<evidence type="ECO:0000313" key="3">
    <source>
        <dbReference type="EMBL" id="MBB4948367.1"/>
    </source>
</evidence>
<proteinExistence type="predicted"/>
<dbReference type="InterPro" id="IPR024078">
    <property type="entry name" value="LmbE-like_dom_sf"/>
</dbReference>
<evidence type="ECO:0000256" key="1">
    <source>
        <dbReference type="SAM" id="SignalP"/>
    </source>
</evidence>
<evidence type="ECO:0000259" key="2">
    <source>
        <dbReference type="Pfam" id="PF26607"/>
    </source>
</evidence>
<feature type="signal peptide" evidence="1">
    <location>
        <begin position="1"/>
        <end position="27"/>
    </location>
</feature>
<organism evidence="3 4">
    <name type="scientific">Kitasatospora gansuensis</name>
    <dbReference type="NCBI Taxonomy" id="258050"/>
    <lineage>
        <taxon>Bacteria</taxon>
        <taxon>Bacillati</taxon>
        <taxon>Actinomycetota</taxon>
        <taxon>Actinomycetes</taxon>
        <taxon>Kitasatosporales</taxon>
        <taxon>Streptomycetaceae</taxon>
        <taxon>Kitasatospora</taxon>
    </lineage>
</organism>
<dbReference type="AlphaFoldDB" id="A0A7W7SE29"/>
<dbReference type="Gene3D" id="3.40.50.10320">
    <property type="entry name" value="LmbE-like"/>
    <property type="match status" value="1"/>
</dbReference>
<evidence type="ECO:0000313" key="4">
    <source>
        <dbReference type="Proteomes" id="UP000573327"/>
    </source>
</evidence>
<protein>
    <recommendedName>
        <fullName evidence="2">PLL-like beta propeller domain-containing protein</fullName>
    </recommendedName>
</protein>
<dbReference type="EMBL" id="JACHJR010000001">
    <property type="protein sequence ID" value="MBB4948367.1"/>
    <property type="molecule type" value="Genomic_DNA"/>
</dbReference>
<reference evidence="3 4" key="1">
    <citation type="submission" date="2020-08" db="EMBL/GenBank/DDBJ databases">
        <title>Sequencing the genomes of 1000 actinobacteria strains.</title>
        <authorList>
            <person name="Klenk H.-P."/>
        </authorList>
    </citation>
    <scope>NUCLEOTIDE SEQUENCE [LARGE SCALE GENOMIC DNA]</scope>
    <source>
        <strain evidence="3 4">DSM 44786</strain>
    </source>
</reference>
<feature type="domain" description="PLL-like beta propeller" evidence="2">
    <location>
        <begin position="362"/>
        <end position="651"/>
    </location>
</feature>
<dbReference type="InterPro" id="IPR058502">
    <property type="entry name" value="PLL-like_beta-prop"/>
</dbReference>
<keyword evidence="4" id="KW-1185">Reference proteome</keyword>
<name>A0A7W7SE29_9ACTN</name>
<comment type="caution">
    <text evidence="3">The sequence shown here is derived from an EMBL/GenBank/DDBJ whole genome shotgun (WGS) entry which is preliminary data.</text>
</comment>
<dbReference type="Pfam" id="PF26607">
    <property type="entry name" value="DUF8189"/>
    <property type="match status" value="1"/>
</dbReference>
<dbReference type="Proteomes" id="UP000573327">
    <property type="component" value="Unassembled WGS sequence"/>
</dbReference>
<feature type="chain" id="PRO_5030591963" description="PLL-like beta propeller domain-containing protein" evidence="1">
    <location>
        <begin position="28"/>
        <end position="668"/>
    </location>
</feature>
<dbReference type="SUPFAM" id="SSF89372">
    <property type="entry name" value="Fucose-specific lectin"/>
    <property type="match status" value="2"/>
</dbReference>
<dbReference type="Gene3D" id="2.120.10.70">
    <property type="entry name" value="Fucose-specific lectin"/>
    <property type="match status" value="1"/>
</dbReference>
<keyword evidence="1" id="KW-0732">Signal</keyword>
<dbReference type="RefSeq" id="WP_184917851.1">
    <property type="nucleotide sequence ID" value="NZ_JACHJR010000001.1"/>
</dbReference>
<dbReference type="SUPFAM" id="SSF102588">
    <property type="entry name" value="LmbE-like"/>
    <property type="match status" value="1"/>
</dbReference>
<gene>
    <name evidence="3" type="ORF">F4556_003902</name>
</gene>
<sequence length="668" mass="70621">MRSIRSATVLGLLASSLVCWPVPSAQAVQLTPSMVQIVAHEDDDLLFMNPDVSNGIAAGIPTLTVYLTAGENVPGAVPGMTPEEYAASRQNGIRSSYAAMAGAGGDGCILAVAGPGGCWTEDVDHELLGPGKFVQRFFLDSHPTVQLAFLNLAEAGDGRFNEGNTLRKLATDPNLVSDMLDMGGRDPEIPDAYRVDGGDVVDILKSLLTETGATLIRAQDSAPDKVEWVRDWLPDHDHEDHVYASRIADRAAAAYRSVNPRTLLEHYRQYNIDSMPGNLMPSQAAEKKARFVDRYLPHDPWLQGHLEPSYNQWWAAQYSRTPRPVQAAITDPNGVLHLFVVLGGSLWEWTRTDSAQSTAPVWSGPVDRGNPGGALAAGLSAARNKDGRIEVFGQRSDNGELVSLFQNGSGWGWGSLGNPNLPADATSVSSPVVVPNEDGRLQAFVRNAGGGVSTRWQLAVNGAWSGWADMQGDHVQGPVTAVVTYDKRIELFAPVSGNSARVLHWFQPAINAPFQVDQQFPAARPASGLSAGTDADGRIELVYREAGTGGAMTIYQNAPGGGWSGPSAVGGSSAKPGGTGELAVATGTDGRMVIAARNQGGGVSLSQQATAGQAFGGWTDARGYIVGNPMSVVNGHGNVTLIGLKPNGALAEYRRDGYEASASWHAVG</sequence>
<accession>A0A7W7SE29</accession>